<dbReference type="GO" id="GO:0005829">
    <property type="term" value="C:cytosol"/>
    <property type="evidence" value="ECO:0007669"/>
    <property type="project" value="TreeGrafter"/>
</dbReference>
<dbReference type="InterPro" id="IPR035959">
    <property type="entry name" value="RutC-like_sf"/>
</dbReference>
<proteinExistence type="predicted"/>
<dbReference type="AlphaFoldDB" id="A0A428P0M9"/>
<dbReference type="Proteomes" id="UP000288168">
    <property type="component" value="Unassembled WGS sequence"/>
</dbReference>
<name>A0A428P0M9_9HYPO</name>
<protein>
    <submittedName>
        <fullName evidence="1">Uncharacterized protein</fullName>
    </submittedName>
</protein>
<dbReference type="SUPFAM" id="SSF55298">
    <property type="entry name" value="YjgF-like"/>
    <property type="match status" value="1"/>
</dbReference>
<dbReference type="Gene3D" id="3.30.1330.40">
    <property type="entry name" value="RutC-like"/>
    <property type="match status" value="1"/>
</dbReference>
<comment type="caution">
    <text evidence="1">The sequence shown here is derived from an EMBL/GenBank/DDBJ whole genome shotgun (WGS) entry which is preliminary data.</text>
</comment>
<dbReference type="EMBL" id="NKCI01000235">
    <property type="protein sequence ID" value="RSL46581.1"/>
    <property type="molecule type" value="Genomic_DNA"/>
</dbReference>
<dbReference type="PANTHER" id="PTHR11803">
    <property type="entry name" value="2-IMINOBUTANOATE/2-IMINOPROPANOATE DEAMINASE RIDA"/>
    <property type="match status" value="1"/>
</dbReference>
<reference evidence="1 2" key="1">
    <citation type="submission" date="2017-06" db="EMBL/GenBank/DDBJ databases">
        <title>Comparative genomic analysis of Ambrosia Fusariam Clade fungi.</title>
        <authorList>
            <person name="Stajich J.E."/>
            <person name="Carrillo J."/>
            <person name="Kijimoto T."/>
            <person name="Eskalen A."/>
            <person name="O'Donnell K."/>
            <person name="Kasson M."/>
        </authorList>
    </citation>
    <scope>NUCLEOTIDE SEQUENCE [LARGE SCALE GENOMIC DNA]</scope>
    <source>
        <strain evidence="1 2">NRRL62584</strain>
    </source>
</reference>
<dbReference type="InterPro" id="IPR006175">
    <property type="entry name" value="YjgF/YER057c/UK114"/>
</dbReference>
<dbReference type="STRING" id="1325734.A0A428P0M9"/>
<accession>A0A428P0M9</accession>
<organism evidence="1 2">
    <name type="scientific">Fusarium duplospermum</name>
    <dbReference type="NCBI Taxonomy" id="1325734"/>
    <lineage>
        <taxon>Eukaryota</taxon>
        <taxon>Fungi</taxon>
        <taxon>Dikarya</taxon>
        <taxon>Ascomycota</taxon>
        <taxon>Pezizomycotina</taxon>
        <taxon>Sordariomycetes</taxon>
        <taxon>Hypocreomycetidae</taxon>
        <taxon>Hypocreales</taxon>
        <taxon>Nectriaceae</taxon>
        <taxon>Fusarium</taxon>
        <taxon>Fusarium solani species complex</taxon>
    </lineage>
</organism>
<dbReference type="GO" id="GO:0019239">
    <property type="term" value="F:deaminase activity"/>
    <property type="evidence" value="ECO:0007669"/>
    <property type="project" value="TreeGrafter"/>
</dbReference>
<evidence type="ECO:0000313" key="1">
    <source>
        <dbReference type="EMBL" id="RSL46581.1"/>
    </source>
</evidence>
<dbReference type="GO" id="GO:0005739">
    <property type="term" value="C:mitochondrion"/>
    <property type="evidence" value="ECO:0007669"/>
    <property type="project" value="TreeGrafter"/>
</dbReference>
<dbReference type="PANTHER" id="PTHR11803:SF22">
    <property type="entry name" value="ENDORIBONUCLEASE FAMILY PROTEIN BRT1, PUTATIVE (AFU_ORTHOLOGUE AFUA_5G03780)-RELATED"/>
    <property type="match status" value="1"/>
</dbReference>
<dbReference type="OrthoDB" id="309640at2759"/>
<sequence>MALCLPVFTKDAPAPMGGLLSQGIVANGFVFTSGAIAQDPTTGQVIDGDIEEHTVSPMHQELGRDPGGGGSSLNDVVEVTIYMVNSEKFARMIGVYKTYWGDVKPVRTTVFMSEIPPKTLLEMKCVGLVTRQEVAKSKV</sequence>
<dbReference type="CDD" id="cd00448">
    <property type="entry name" value="YjgF_YER057c_UK114_family"/>
    <property type="match status" value="1"/>
</dbReference>
<evidence type="ECO:0000313" key="2">
    <source>
        <dbReference type="Proteomes" id="UP000288168"/>
    </source>
</evidence>
<dbReference type="Pfam" id="PF01042">
    <property type="entry name" value="Ribonuc_L-PSP"/>
    <property type="match status" value="1"/>
</dbReference>
<keyword evidence="2" id="KW-1185">Reference proteome</keyword>
<gene>
    <name evidence="1" type="ORF">CEP54_013780</name>
</gene>